<dbReference type="InterPro" id="IPR007146">
    <property type="entry name" value="Sas10/Utp3/C1D"/>
</dbReference>
<dbReference type="OrthoDB" id="203440at2759"/>
<dbReference type="Proteomes" id="UP000316621">
    <property type="component" value="Chromosome 1"/>
</dbReference>
<dbReference type="GO" id="GO:0032040">
    <property type="term" value="C:small-subunit processome"/>
    <property type="evidence" value="ECO:0007669"/>
    <property type="project" value="TreeGrafter"/>
</dbReference>
<gene>
    <name evidence="2" type="ORF">C5167_039422</name>
</gene>
<dbReference type="OMA" id="PVHYNET"/>
<name>A0A4Y7IGA9_PAPSO</name>
<feature type="region of interest" description="Disordered" evidence="1">
    <location>
        <begin position="286"/>
        <end position="319"/>
    </location>
</feature>
<reference evidence="2 3" key="1">
    <citation type="journal article" date="2018" name="Science">
        <title>The opium poppy genome and morphinan production.</title>
        <authorList>
            <person name="Guo L."/>
            <person name="Winzer T."/>
            <person name="Yang X."/>
            <person name="Li Y."/>
            <person name="Ning Z."/>
            <person name="He Z."/>
            <person name="Teodor R."/>
            <person name="Lu Y."/>
            <person name="Bowser T.A."/>
            <person name="Graham I.A."/>
            <person name="Ye K."/>
        </authorList>
    </citation>
    <scope>NUCLEOTIDE SEQUENCE [LARGE SCALE GENOMIC DNA]</scope>
    <source>
        <strain evidence="3">cv. HN1</strain>
        <tissue evidence="2">Leaves</tissue>
    </source>
</reference>
<protein>
    <recommendedName>
        <fullName evidence="4">Neuroguidin</fullName>
    </recommendedName>
</protein>
<sequence length="319" mass="36532">MAVMVNSSDQNETTSKEASQLCALLKEMKDGLDLVRSKVQALTLKVKEDQFPTTHGLSYLDAKNFLLLSYCQCVVYYLLRKAKGLSIEGHPVVRSLVEIRLFLEKIRTIDKKQDYQIQKYIRGSVNTEEKEDANKEQADTTNKSNDLLRYRPHPDMITPKSTYHEVGDKYVPPKFAPTAMDGEKVSKSEKLAQRRDKQILRQANQSTVMRDILNDMEGKPEEVREVVGAESREAIQYREKMNKRARQEEEIFTRVPLTKAEKKQGKHLKKSRNGLVGLSEDFYGDVSSLPLNEDGDEGPSSFSNSDKGGKKQFKRKRRH</sequence>
<dbReference type="Pfam" id="PF04000">
    <property type="entry name" value="Sas10_Utp3"/>
    <property type="match status" value="1"/>
</dbReference>
<feature type="compositionally biased region" description="Basic residues" evidence="1">
    <location>
        <begin position="310"/>
        <end position="319"/>
    </location>
</feature>
<keyword evidence="3" id="KW-1185">Reference proteome</keyword>
<evidence type="ECO:0000256" key="1">
    <source>
        <dbReference type="SAM" id="MobiDB-lite"/>
    </source>
</evidence>
<evidence type="ECO:0000313" key="2">
    <source>
        <dbReference type="EMBL" id="RZC46475.1"/>
    </source>
</evidence>
<evidence type="ECO:0000313" key="3">
    <source>
        <dbReference type="Proteomes" id="UP000316621"/>
    </source>
</evidence>
<evidence type="ECO:0008006" key="4">
    <source>
        <dbReference type="Google" id="ProtNLM"/>
    </source>
</evidence>
<accession>A0A4Y7IGA9</accession>
<organism evidence="2 3">
    <name type="scientific">Papaver somniferum</name>
    <name type="common">Opium poppy</name>
    <dbReference type="NCBI Taxonomy" id="3469"/>
    <lineage>
        <taxon>Eukaryota</taxon>
        <taxon>Viridiplantae</taxon>
        <taxon>Streptophyta</taxon>
        <taxon>Embryophyta</taxon>
        <taxon>Tracheophyta</taxon>
        <taxon>Spermatophyta</taxon>
        <taxon>Magnoliopsida</taxon>
        <taxon>Ranunculales</taxon>
        <taxon>Papaveraceae</taxon>
        <taxon>Papaveroideae</taxon>
        <taxon>Papaver</taxon>
    </lineage>
</organism>
<dbReference type="EMBL" id="CM010715">
    <property type="protein sequence ID" value="RZC46475.1"/>
    <property type="molecule type" value="Genomic_DNA"/>
</dbReference>
<dbReference type="PANTHER" id="PTHR13237">
    <property type="entry name" value="SOMETHING ABOUT SILENCING PROTEIN 10-RELATED"/>
    <property type="match status" value="1"/>
</dbReference>
<feature type="region of interest" description="Disordered" evidence="1">
    <location>
        <begin position="126"/>
        <end position="164"/>
    </location>
</feature>
<dbReference type="Gramene" id="RZC46475">
    <property type="protein sequence ID" value="RZC46475"/>
    <property type="gene ID" value="C5167_039422"/>
</dbReference>
<proteinExistence type="predicted"/>
<dbReference type="PANTHER" id="PTHR13237:SF9">
    <property type="entry name" value="NEUROGUIDIN"/>
    <property type="match status" value="1"/>
</dbReference>
<dbReference type="GO" id="GO:0000462">
    <property type="term" value="P:maturation of SSU-rRNA from tricistronic rRNA transcript (SSU-rRNA, 5.8S rRNA, LSU-rRNA)"/>
    <property type="evidence" value="ECO:0007669"/>
    <property type="project" value="TreeGrafter"/>
</dbReference>
<dbReference type="STRING" id="3469.A0A4Y7IGA9"/>
<dbReference type="AlphaFoldDB" id="A0A4Y7IGA9"/>